<keyword evidence="1" id="KW-0812">Transmembrane</keyword>
<evidence type="ECO:0000313" key="2">
    <source>
        <dbReference type="EMBL" id="ADN09256.1"/>
    </source>
</evidence>
<dbReference type="HOGENOM" id="CLU_3297533_0_0_7"/>
<proteinExistence type="predicted"/>
<keyword evidence="3" id="KW-1185">Reference proteome</keyword>
<protein>
    <submittedName>
        <fullName evidence="2">Uncharacterized protein</fullName>
    </submittedName>
</protein>
<evidence type="ECO:0000256" key="1">
    <source>
        <dbReference type="SAM" id="Phobius"/>
    </source>
</evidence>
<dbReference type="RefSeq" id="WP_013327009.1">
    <property type="nucleotide sequence ID" value="NC_014506.1"/>
</dbReference>
<feature type="transmembrane region" description="Helical" evidence="1">
    <location>
        <begin position="6"/>
        <end position="24"/>
    </location>
</feature>
<dbReference type="KEGG" id="sua:Saut_1208"/>
<dbReference type="EMBL" id="CP002205">
    <property type="protein sequence ID" value="ADN09256.1"/>
    <property type="molecule type" value="Genomic_DNA"/>
</dbReference>
<dbReference type="STRING" id="563040.Saut_1208"/>
<reference evidence="3" key="1">
    <citation type="journal article" date="2010" name="Stand. Genomic Sci.">
        <title>Complete genome sequence of Sulfurimonas autotrophica type strain (OK10).</title>
        <authorList>
            <person name="Sikorski J."/>
            <person name="Munk C."/>
            <person name="Lapidus A."/>
            <person name="Djao O."/>
            <person name="Lucas S."/>
            <person name="Glavina Del Rio T."/>
            <person name="Nolan M."/>
            <person name="Tice H."/>
            <person name="Han C."/>
            <person name="Cheng J."/>
            <person name="Tapia R."/>
            <person name="Goodwin L."/>
            <person name="Pitluck S."/>
            <person name="Liolios K."/>
            <person name="Ivanova N."/>
            <person name="Mavromatis K."/>
            <person name="Mikhailova N."/>
            <person name="Pati A."/>
            <person name="Sims D."/>
            <person name="Meincke L."/>
            <person name="Brettin T."/>
            <person name="Detter J."/>
            <person name="Chen A."/>
            <person name="Palaniappan K."/>
            <person name="Land M."/>
            <person name="Hauser L."/>
            <person name="Chang Y."/>
            <person name="Jeffries C."/>
            <person name="Rohde M."/>
            <person name="Lang E."/>
            <person name="Spring S."/>
            <person name="Goker M."/>
            <person name="Woyke T."/>
            <person name="Bristow J."/>
            <person name="Eisen J."/>
            <person name="Markowitz V."/>
            <person name="Hugenholtz P."/>
            <person name="Kyrpides N."/>
            <person name="Klenk H."/>
        </authorList>
    </citation>
    <scope>NUCLEOTIDE SEQUENCE [LARGE SCALE GENOMIC DNA]</scope>
    <source>
        <strain evidence="3">ATCC BAA-671 / DSM 16294 / JCM 11897 / OK10</strain>
    </source>
</reference>
<name>E0UT15_SULAO</name>
<dbReference type="Proteomes" id="UP000007803">
    <property type="component" value="Chromosome"/>
</dbReference>
<gene>
    <name evidence="2" type="ordered locus">Saut_1208</name>
</gene>
<keyword evidence="1" id="KW-1133">Transmembrane helix</keyword>
<organism evidence="2 3">
    <name type="scientific">Sulfurimonas autotrophica (strain ATCC BAA-671 / DSM 16294 / JCM 11897 / OK10)</name>
    <dbReference type="NCBI Taxonomy" id="563040"/>
    <lineage>
        <taxon>Bacteria</taxon>
        <taxon>Pseudomonadati</taxon>
        <taxon>Campylobacterota</taxon>
        <taxon>Epsilonproteobacteria</taxon>
        <taxon>Campylobacterales</taxon>
        <taxon>Sulfurimonadaceae</taxon>
        <taxon>Sulfurimonas</taxon>
    </lineage>
</organism>
<dbReference type="AlphaFoldDB" id="E0UT15"/>
<keyword evidence="1" id="KW-0472">Membrane</keyword>
<accession>E0UT15</accession>
<sequence>MSGFFDTLMTILFVLFMVFIFAGYHKTKSQEREKDKDLKS</sequence>
<evidence type="ECO:0000313" key="3">
    <source>
        <dbReference type="Proteomes" id="UP000007803"/>
    </source>
</evidence>